<dbReference type="Proteomes" id="UP000005238">
    <property type="component" value="Unassembled WGS sequence"/>
</dbReference>
<dbReference type="HOGENOM" id="CLU_1753323_0_0_1"/>
<dbReference type="VEuPathDB" id="FungiDB:KRP22_12028"/>
<dbReference type="InParanoid" id="H3H7M9"/>
<evidence type="ECO:0008006" key="3">
    <source>
        <dbReference type="Google" id="ProtNLM"/>
    </source>
</evidence>
<dbReference type="PANTHER" id="PTHR40866">
    <property type="entry name" value="BED-TYPE DOMAIN-CONTAINING PROTEIN"/>
    <property type="match status" value="1"/>
</dbReference>
<dbReference type="EMBL" id="DS567150">
    <property type="status" value="NOT_ANNOTATED_CDS"/>
    <property type="molecule type" value="Genomic_DNA"/>
</dbReference>
<reference evidence="2" key="1">
    <citation type="journal article" date="2006" name="Science">
        <title>Phytophthora genome sequences uncover evolutionary origins and mechanisms of pathogenesis.</title>
        <authorList>
            <person name="Tyler B.M."/>
            <person name="Tripathy S."/>
            <person name="Zhang X."/>
            <person name="Dehal P."/>
            <person name="Jiang R.H."/>
            <person name="Aerts A."/>
            <person name="Arredondo F.D."/>
            <person name="Baxter L."/>
            <person name="Bensasson D."/>
            <person name="Beynon J.L."/>
            <person name="Chapman J."/>
            <person name="Damasceno C.M."/>
            <person name="Dorrance A.E."/>
            <person name="Dou D."/>
            <person name="Dickerman A.W."/>
            <person name="Dubchak I.L."/>
            <person name="Garbelotto M."/>
            <person name="Gijzen M."/>
            <person name="Gordon S.G."/>
            <person name="Govers F."/>
            <person name="Grunwald N.J."/>
            <person name="Huang W."/>
            <person name="Ivors K.L."/>
            <person name="Jones R.W."/>
            <person name="Kamoun S."/>
            <person name="Krampis K."/>
            <person name="Lamour K.H."/>
            <person name="Lee M.K."/>
            <person name="McDonald W.H."/>
            <person name="Medina M."/>
            <person name="Meijer H.J."/>
            <person name="Nordberg E.K."/>
            <person name="Maclean D.J."/>
            <person name="Ospina-Giraldo M.D."/>
            <person name="Morris P.F."/>
            <person name="Phuntumart V."/>
            <person name="Putnam N.H."/>
            <person name="Rash S."/>
            <person name="Rose J.K."/>
            <person name="Sakihama Y."/>
            <person name="Salamov A.A."/>
            <person name="Savidor A."/>
            <person name="Scheuring C.F."/>
            <person name="Smith B.M."/>
            <person name="Sobral B.W."/>
            <person name="Terry A."/>
            <person name="Torto-Alalibo T.A."/>
            <person name="Win J."/>
            <person name="Xu Z."/>
            <person name="Zhang H."/>
            <person name="Grigoriev I.V."/>
            <person name="Rokhsar D.S."/>
            <person name="Boore J.L."/>
        </authorList>
    </citation>
    <scope>NUCLEOTIDE SEQUENCE [LARGE SCALE GENOMIC DNA]</scope>
    <source>
        <strain evidence="2">Pr102</strain>
    </source>
</reference>
<dbReference type="eggNOG" id="ENOG502R8CI">
    <property type="taxonomic scope" value="Eukaryota"/>
</dbReference>
<dbReference type="VEuPathDB" id="FungiDB:KRP23_14265"/>
<name>H3H7M9_PHYRM</name>
<keyword evidence="2" id="KW-1185">Reference proteome</keyword>
<reference evidence="1" key="2">
    <citation type="submission" date="2015-06" db="UniProtKB">
        <authorList>
            <consortium name="EnsemblProtists"/>
        </authorList>
    </citation>
    <scope>IDENTIFICATION</scope>
    <source>
        <strain evidence="1">Pr102</strain>
    </source>
</reference>
<evidence type="ECO:0000313" key="1">
    <source>
        <dbReference type="EnsemblProtists" id="Phyra86756"/>
    </source>
</evidence>
<dbReference type="AlphaFoldDB" id="H3H7M9"/>
<protein>
    <recommendedName>
        <fullName evidence="3">HAT C-terminal dimerisation domain-containing protein</fullName>
    </recommendedName>
</protein>
<dbReference type="EnsemblProtists" id="Phyra86756">
    <property type="protein sequence ID" value="Phyra86756"/>
    <property type="gene ID" value="Phyra86756"/>
</dbReference>
<accession>H3H7M9</accession>
<sequence length="149" mass="17155">MPERFGLIIDGRIHDSEHFIAVFPCHLLFYELVELLPSVASKRRLRQLLGEQKDVESVSKELRGDNVNLLDFRVWFEGLIALKPPYEHYLKASPEEQQSKYDLLGSIPPTSNGAEQFFSVARTTFGPQRHSQLSYTLGMLLFLRENADF</sequence>
<organism evidence="1 2">
    <name type="scientific">Phytophthora ramorum</name>
    <name type="common">Sudden oak death agent</name>
    <dbReference type="NCBI Taxonomy" id="164328"/>
    <lineage>
        <taxon>Eukaryota</taxon>
        <taxon>Sar</taxon>
        <taxon>Stramenopiles</taxon>
        <taxon>Oomycota</taxon>
        <taxon>Peronosporomycetes</taxon>
        <taxon>Peronosporales</taxon>
        <taxon>Peronosporaceae</taxon>
        <taxon>Phytophthora</taxon>
    </lineage>
</organism>
<evidence type="ECO:0000313" key="2">
    <source>
        <dbReference type="Proteomes" id="UP000005238"/>
    </source>
</evidence>
<dbReference type="OMA" id="QEQRYVL"/>
<dbReference type="PANTHER" id="PTHR40866:SF1">
    <property type="entry name" value="BED-TYPE DOMAIN-CONTAINING PROTEIN"/>
    <property type="match status" value="1"/>
</dbReference>
<proteinExistence type="predicted"/>